<dbReference type="PANTHER" id="PTHR11743">
    <property type="entry name" value="VOLTAGE-DEPENDENT ANION-SELECTIVE CHANNEL"/>
    <property type="match status" value="1"/>
</dbReference>
<evidence type="ECO:0000256" key="3">
    <source>
        <dbReference type="ARBA" id="ARBA00022448"/>
    </source>
</evidence>
<dbReference type="EMBL" id="JAEUBD010001178">
    <property type="protein sequence ID" value="KAH3664724.1"/>
    <property type="molecule type" value="Genomic_DNA"/>
</dbReference>
<dbReference type="InterPro" id="IPR001925">
    <property type="entry name" value="Porin_Euk"/>
</dbReference>
<comment type="subcellular location">
    <subcellularLocation>
        <location evidence="1">Mitochondrion outer membrane</location>
    </subcellularLocation>
</comment>
<dbReference type="PRINTS" id="PR00185">
    <property type="entry name" value="EUKARYTPORIN"/>
</dbReference>
<evidence type="ECO:0000256" key="5">
    <source>
        <dbReference type="ARBA" id="ARBA00022692"/>
    </source>
</evidence>
<keyword evidence="8" id="KW-0626">Porin</keyword>
<evidence type="ECO:0000256" key="4">
    <source>
        <dbReference type="ARBA" id="ARBA00022452"/>
    </source>
</evidence>
<keyword evidence="5" id="KW-0812">Transmembrane</keyword>
<evidence type="ECO:0000256" key="10">
    <source>
        <dbReference type="ARBA" id="ARBA00023136"/>
    </source>
</evidence>
<keyword evidence="7" id="KW-0406">Ion transport</keyword>
<keyword evidence="10" id="KW-0472">Membrane</keyword>
<accession>A0A1B7SED7</accession>
<gene>
    <name evidence="11" type="ORF">OGATHE_003539</name>
</gene>
<dbReference type="Pfam" id="PF01459">
    <property type="entry name" value="Porin_3"/>
    <property type="match status" value="1"/>
</dbReference>
<keyword evidence="3" id="KW-0813">Transport</keyword>
<comment type="similarity">
    <text evidence="2">Belongs to the eukaryotic mitochondrial porin family.</text>
</comment>
<dbReference type="GO" id="GO:0008308">
    <property type="term" value="F:voltage-gated monoatomic anion channel activity"/>
    <property type="evidence" value="ECO:0007669"/>
    <property type="project" value="InterPro"/>
</dbReference>
<dbReference type="GO" id="GO:0015288">
    <property type="term" value="F:porin activity"/>
    <property type="evidence" value="ECO:0007669"/>
    <property type="project" value="UniProtKB-KW"/>
</dbReference>
<organism evidence="11 12">
    <name type="scientific">Ogataea polymorpha</name>
    <dbReference type="NCBI Taxonomy" id="460523"/>
    <lineage>
        <taxon>Eukaryota</taxon>
        <taxon>Fungi</taxon>
        <taxon>Dikarya</taxon>
        <taxon>Ascomycota</taxon>
        <taxon>Saccharomycotina</taxon>
        <taxon>Pichiomycetes</taxon>
        <taxon>Pichiales</taxon>
        <taxon>Pichiaceae</taxon>
        <taxon>Ogataea</taxon>
    </lineage>
</organism>
<evidence type="ECO:0000256" key="8">
    <source>
        <dbReference type="ARBA" id="ARBA00023114"/>
    </source>
</evidence>
<dbReference type="CDD" id="cd07306">
    <property type="entry name" value="Porin3_VDAC"/>
    <property type="match status" value="1"/>
</dbReference>
<keyword evidence="9" id="KW-0496">Mitochondrion</keyword>
<dbReference type="OrthoDB" id="7827681at2759"/>
<proteinExistence type="inferred from homology"/>
<comment type="caution">
    <text evidence="11">The sequence shown here is derived from an EMBL/GenBank/DDBJ whole genome shotgun (WGS) entry which is preliminary data.</text>
</comment>
<dbReference type="PANTHER" id="PTHR11743:SF70">
    <property type="entry name" value="GH26960P-RELATED"/>
    <property type="match status" value="1"/>
</dbReference>
<evidence type="ECO:0000256" key="2">
    <source>
        <dbReference type="ARBA" id="ARBA00007780"/>
    </source>
</evidence>
<evidence type="ECO:0000256" key="9">
    <source>
        <dbReference type="ARBA" id="ARBA00023128"/>
    </source>
</evidence>
<keyword evidence="4" id="KW-1134">Transmembrane beta strand</keyword>
<evidence type="ECO:0000256" key="1">
    <source>
        <dbReference type="ARBA" id="ARBA00004294"/>
    </source>
</evidence>
<dbReference type="InterPro" id="IPR027246">
    <property type="entry name" value="Porin_Euk/Tom40"/>
</dbReference>
<dbReference type="FunFam" id="2.40.160.10:FF:000012">
    <property type="entry name" value="Voltage-dependent anion-selective channel"/>
    <property type="match status" value="1"/>
</dbReference>
<evidence type="ECO:0000256" key="6">
    <source>
        <dbReference type="ARBA" id="ARBA00022787"/>
    </source>
</evidence>
<dbReference type="Proteomes" id="UP000788993">
    <property type="component" value="Unassembled WGS sequence"/>
</dbReference>
<reference evidence="11" key="1">
    <citation type="journal article" date="2021" name="Open Biol.">
        <title>Shared evolutionary footprints suggest mitochondrial oxidative damage underlies multiple complex I losses in fungi.</title>
        <authorList>
            <person name="Schikora-Tamarit M.A."/>
            <person name="Marcet-Houben M."/>
            <person name="Nosek J."/>
            <person name="Gabaldon T."/>
        </authorList>
    </citation>
    <scope>NUCLEOTIDE SEQUENCE</scope>
    <source>
        <strain evidence="11">NCAIM Y.01608</strain>
    </source>
</reference>
<dbReference type="RefSeq" id="XP_018209795.1">
    <property type="nucleotide sequence ID" value="XM_018353033.1"/>
</dbReference>
<dbReference type="AlphaFoldDB" id="A0A1B7SED7"/>
<evidence type="ECO:0000313" key="12">
    <source>
        <dbReference type="Proteomes" id="UP000788993"/>
    </source>
</evidence>
<reference evidence="11" key="2">
    <citation type="submission" date="2021-01" db="EMBL/GenBank/DDBJ databases">
        <authorList>
            <person name="Schikora-Tamarit M.A."/>
        </authorList>
    </citation>
    <scope>NUCLEOTIDE SEQUENCE</scope>
    <source>
        <strain evidence="11">NCAIM Y.01608</strain>
    </source>
</reference>
<dbReference type="GO" id="GO:0005741">
    <property type="term" value="C:mitochondrial outer membrane"/>
    <property type="evidence" value="ECO:0007669"/>
    <property type="project" value="UniProtKB-SubCell"/>
</dbReference>
<keyword evidence="12" id="KW-1185">Reference proteome</keyword>
<name>A0A1B7SED7_9ASCO</name>
<evidence type="ECO:0000313" key="11">
    <source>
        <dbReference type="EMBL" id="KAH3664724.1"/>
    </source>
</evidence>
<dbReference type="InterPro" id="IPR023614">
    <property type="entry name" value="Porin_dom_sf"/>
</dbReference>
<sequence length="284" mass="29354">MAPPAFSDIAKPTNDILGKDFYHYTPVALDLKTVAPNGVTFSTKGNVSGGKTSAALEGKYADKSTGLTLTQGWNTANALDTKIELADALSPGLKSELVTSAVPGGNRSVKLNLYFAQQSINARAFVDLLKGPVFNGDLTVGQEGFTTGASLSYDVKSATLTGYSAAVGYKAPSYAVSLTAANNLSVFAAGYYHKVSPVLEVGTKGTFDSKSAAGSNPVAIEVATKYSLDETSFVKAKITDSGLLALAYSQDLRPGVKLGLGGAFDTLKLGESAHKLGLSLSFSA</sequence>
<keyword evidence="6" id="KW-1000">Mitochondrion outer membrane</keyword>
<evidence type="ECO:0000256" key="7">
    <source>
        <dbReference type="ARBA" id="ARBA00023065"/>
    </source>
</evidence>
<protein>
    <submittedName>
        <fullName evidence="11">Uncharacterized protein</fullName>
    </submittedName>
</protein>
<dbReference type="GO" id="GO:0046930">
    <property type="term" value="C:pore complex"/>
    <property type="evidence" value="ECO:0007669"/>
    <property type="project" value="UniProtKB-KW"/>
</dbReference>
<dbReference type="Gene3D" id="2.40.160.10">
    <property type="entry name" value="Porin"/>
    <property type="match status" value="1"/>
</dbReference>